<reference evidence="6 7" key="1">
    <citation type="submission" date="2006-10" db="EMBL/GenBank/DDBJ databases">
        <title>Complete sequence of chromosome of Pelobacter propionicus DSM 2379.</title>
        <authorList>
            <consortium name="US DOE Joint Genome Institute"/>
            <person name="Copeland A."/>
            <person name="Lucas S."/>
            <person name="Lapidus A."/>
            <person name="Barry K."/>
            <person name="Detter J.C."/>
            <person name="Glavina del Rio T."/>
            <person name="Hammon N."/>
            <person name="Israni S."/>
            <person name="Dalin E."/>
            <person name="Tice H."/>
            <person name="Pitluck S."/>
            <person name="Saunders E."/>
            <person name="Brettin T."/>
            <person name="Bruce D."/>
            <person name="Han C."/>
            <person name="Tapia R."/>
            <person name="Schmutz J."/>
            <person name="Larimer F."/>
            <person name="Land M."/>
            <person name="Hauser L."/>
            <person name="Kyrpides N."/>
            <person name="Kim E."/>
            <person name="Lovley D."/>
            <person name="Richardson P."/>
        </authorList>
    </citation>
    <scope>NUCLEOTIDE SEQUENCE [LARGE SCALE GENOMIC DNA]</scope>
    <source>
        <strain evidence="7">DSM 2379 / NBRC 103807 / OttBd1</strain>
    </source>
</reference>
<dbReference type="Pfam" id="PF00004">
    <property type="entry name" value="AAA"/>
    <property type="match status" value="1"/>
</dbReference>
<dbReference type="KEGG" id="ppd:Ppro_2170"/>
<dbReference type="EMBL" id="CP000482">
    <property type="protein sequence ID" value="ABK99778.1"/>
    <property type="molecule type" value="Genomic_DNA"/>
</dbReference>
<evidence type="ECO:0000313" key="6">
    <source>
        <dbReference type="EMBL" id="ABK99778.1"/>
    </source>
</evidence>
<dbReference type="AlphaFoldDB" id="A1AR08"/>
<dbReference type="Proteomes" id="UP000006732">
    <property type="component" value="Chromosome"/>
</dbReference>
<evidence type="ECO:0000256" key="3">
    <source>
        <dbReference type="ARBA" id="ARBA00038088"/>
    </source>
</evidence>
<dbReference type="Pfam" id="PF17862">
    <property type="entry name" value="AAA_lid_3"/>
    <property type="match status" value="1"/>
</dbReference>
<dbReference type="Gene3D" id="1.10.8.60">
    <property type="match status" value="1"/>
</dbReference>
<organism evidence="6 7">
    <name type="scientific">Pelobacter propionicus (strain DSM 2379 / NBRC 103807 / OttBd1)</name>
    <dbReference type="NCBI Taxonomy" id="338966"/>
    <lineage>
        <taxon>Bacteria</taxon>
        <taxon>Pseudomonadati</taxon>
        <taxon>Thermodesulfobacteriota</taxon>
        <taxon>Desulfuromonadia</taxon>
        <taxon>Desulfuromonadales</taxon>
        <taxon>Desulfuromonadaceae</taxon>
        <taxon>Pelobacter</taxon>
    </lineage>
</organism>
<dbReference type="GO" id="GO:0005524">
    <property type="term" value="F:ATP binding"/>
    <property type="evidence" value="ECO:0007669"/>
    <property type="project" value="UniProtKB-KW"/>
</dbReference>
<evidence type="ECO:0000256" key="1">
    <source>
        <dbReference type="ARBA" id="ARBA00022741"/>
    </source>
</evidence>
<evidence type="ECO:0000259" key="5">
    <source>
        <dbReference type="SMART" id="SM00382"/>
    </source>
</evidence>
<evidence type="ECO:0000313" key="7">
    <source>
        <dbReference type="Proteomes" id="UP000006732"/>
    </source>
</evidence>
<dbReference type="RefSeq" id="WP_011736039.1">
    <property type="nucleotide sequence ID" value="NC_008609.1"/>
</dbReference>
<sequence length="498" mass="55005">MENMTQQQLIRLISTGTVFLYVITANEQRSERLLAQTAARLRGMGAPFVWTCTSGLTREGVVVPDTVDALKALDFAMSQPGPCMLILKDMHWFWRDNPLLIRRLKDLAQASSGKGKVTVILGEDEWVPPRLREDIIILTQKLPDVEEIRIFLKQLQDHDPSLSRACQEDPTLFERLVVASRGLDLVDLERAIRLLRLADKSGGNDPVMALLDNKRRIIQQSGIMELVIDVDGCNNLGGMENLKEWLQRRTSAFGLEGIRSGVGLPRGVLVMGIAGCGKSLFVKAIAAEWRLPLIRLDMATVYGGLFGTPEASLRMAFTIAEAVAPCVLWIDEIESGITTQGFKSEGGSASRVLGSFLTWMQEKKAPVFVAATANAIELLPAEVLRKGRFDEIFYVGLPESEAREQIFRIHLANRQVDMSSFDIPLLAGSTRGFSGAEIEQAVNSAAFEALATTCPMTQQDLMVMISRTVPLSITMAEQIKKIEAWAFKRAVPASGKFK</sequence>
<dbReference type="SMART" id="SM00382">
    <property type="entry name" value="AAA"/>
    <property type="match status" value="1"/>
</dbReference>
<dbReference type="STRING" id="338966.Ppro_2170"/>
<dbReference type="OrthoDB" id="9809379at2"/>
<dbReference type="InterPro" id="IPR003959">
    <property type="entry name" value="ATPase_AAA_core"/>
</dbReference>
<dbReference type="PANTHER" id="PTHR42960">
    <property type="entry name" value="YCF46 PROTEIN"/>
    <property type="match status" value="1"/>
</dbReference>
<feature type="domain" description="AAA+ ATPase" evidence="5">
    <location>
        <begin position="264"/>
        <end position="399"/>
    </location>
</feature>
<dbReference type="PANTHER" id="PTHR42960:SF1">
    <property type="entry name" value="YCF46 PROTEIN"/>
    <property type="match status" value="1"/>
</dbReference>
<dbReference type="CDD" id="cd19507">
    <property type="entry name" value="RecA-like_Ycf46-like"/>
    <property type="match status" value="1"/>
</dbReference>
<dbReference type="eggNOG" id="COG0464">
    <property type="taxonomic scope" value="Bacteria"/>
</dbReference>
<protein>
    <recommendedName>
        <fullName evidence="4">Uncharacterized AAA domain-containing protein ycf46</fullName>
    </recommendedName>
</protein>
<dbReference type="InterPro" id="IPR003593">
    <property type="entry name" value="AAA+_ATPase"/>
</dbReference>
<gene>
    <name evidence="6" type="ordered locus">Ppro_2170</name>
</gene>
<dbReference type="HOGENOM" id="CLU_023673_0_0_7"/>
<dbReference type="SUPFAM" id="SSF52540">
    <property type="entry name" value="P-loop containing nucleoside triphosphate hydrolases"/>
    <property type="match status" value="1"/>
</dbReference>
<keyword evidence="7" id="KW-1185">Reference proteome</keyword>
<dbReference type="InterPro" id="IPR052381">
    <property type="entry name" value="AAA_domain_protein"/>
</dbReference>
<proteinExistence type="inferred from homology"/>
<keyword evidence="2" id="KW-0067">ATP-binding</keyword>
<accession>A1AR08</accession>
<evidence type="ECO:0000256" key="4">
    <source>
        <dbReference type="ARBA" id="ARBA00040480"/>
    </source>
</evidence>
<dbReference type="GO" id="GO:0016887">
    <property type="term" value="F:ATP hydrolysis activity"/>
    <property type="evidence" value="ECO:0007669"/>
    <property type="project" value="InterPro"/>
</dbReference>
<evidence type="ECO:0000256" key="2">
    <source>
        <dbReference type="ARBA" id="ARBA00022840"/>
    </source>
</evidence>
<comment type="similarity">
    <text evidence="3">Belongs to the AAA ATPase family. Highly divergent.</text>
</comment>
<dbReference type="Gene3D" id="3.40.50.300">
    <property type="entry name" value="P-loop containing nucleotide triphosphate hydrolases"/>
    <property type="match status" value="1"/>
</dbReference>
<dbReference type="InterPro" id="IPR041569">
    <property type="entry name" value="AAA_lid_3"/>
</dbReference>
<name>A1AR08_PELPD</name>
<dbReference type="InterPro" id="IPR027417">
    <property type="entry name" value="P-loop_NTPase"/>
</dbReference>
<keyword evidence="1" id="KW-0547">Nucleotide-binding</keyword>